<dbReference type="Proteomes" id="UP001365542">
    <property type="component" value="Unassembled WGS sequence"/>
</dbReference>
<sequence length="130" mass="14188">MQYRGYFYTPITSQYTFNFTKINAIAILGTGSKAVSGWTRANEDDEEYYVTTTGVGSFIFNTTIQAGTYLSSRVQHSDAAFNGASLMVNIYDSSGNYCVVDETPSNYFLHSSCGSNVASEFPAWGSEGAQ</sequence>
<protein>
    <recommendedName>
        <fullName evidence="1">GLEYA adhesin domain-containing protein</fullName>
    </recommendedName>
</protein>
<accession>A0AAV9XIC3</accession>
<dbReference type="EMBL" id="JAVHJO010000003">
    <property type="protein sequence ID" value="KAK6541332.1"/>
    <property type="molecule type" value="Genomic_DNA"/>
</dbReference>
<dbReference type="AlphaFoldDB" id="A0AAV9XIC3"/>
<evidence type="ECO:0000313" key="2">
    <source>
        <dbReference type="EMBL" id="KAK6541332.1"/>
    </source>
</evidence>
<name>A0AAV9XIC3_9PEZI</name>
<organism evidence="2 3">
    <name type="scientific">Orbilia ellipsospora</name>
    <dbReference type="NCBI Taxonomy" id="2528407"/>
    <lineage>
        <taxon>Eukaryota</taxon>
        <taxon>Fungi</taxon>
        <taxon>Dikarya</taxon>
        <taxon>Ascomycota</taxon>
        <taxon>Pezizomycotina</taxon>
        <taxon>Orbiliomycetes</taxon>
        <taxon>Orbiliales</taxon>
        <taxon>Orbiliaceae</taxon>
        <taxon>Orbilia</taxon>
    </lineage>
</organism>
<dbReference type="InterPro" id="IPR018871">
    <property type="entry name" value="GLEYA_adhesin_domain"/>
</dbReference>
<evidence type="ECO:0000313" key="3">
    <source>
        <dbReference type="Proteomes" id="UP001365542"/>
    </source>
</evidence>
<comment type="caution">
    <text evidence="2">The sequence shown here is derived from an EMBL/GenBank/DDBJ whole genome shotgun (WGS) entry which is preliminary data.</text>
</comment>
<dbReference type="Pfam" id="PF10528">
    <property type="entry name" value="GLEYA"/>
    <property type="match status" value="1"/>
</dbReference>
<proteinExistence type="predicted"/>
<evidence type="ECO:0000259" key="1">
    <source>
        <dbReference type="Pfam" id="PF10528"/>
    </source>
</evidence>
<gene>
    <name evidence="2" type="ORF">TWF694_007151</name>
</gene>
<feature type="domain" description="GLEYA adhesin" evidence="1">
    <location>
        <begin position="1"/>
        <end position="91"/>
    </location>
</feature>
<reference evidence="2 3" key="1">
    <citation type="submission" date="2019-10" db="EMBL/GenBank/DDBJ databases">
        <authorList>
            <person name="Palmer J.M."/>
        </authorList>
    </citation>
    <scope>NUCLEOTIDE SEQUENCE [LARGE SCALE GENOMIC DNA]</scope>
    <source>
        <strain evidence="2 3">TWF694</strain>
    </source>
</reference>
<keyword evidence="3" id="KW-1185">Reference proteome</keyword>
<dbReference type="Gene3D" id="2.60.120.1560">
    <property type="match status" value="1"/>
</dbReference>